<gene>
    <name evidence="4" type="ORF">SEPMUDRAFT_74771</name>
</gene>
<dbReference type="OMA" id="ATITICF"/>
<dbReference type="Gene3D" id="1.20.1250.20">
    <property type="entry name" value="MFS general substrate transporter like domains"/>
    <property type="match status" value="2"/>
</dbReference>
<dbReference type="InterPro" id="IPR050327">
    <property type="entry name" value="Proton-linked_MCT"/>
</dbReference>
<dbReference type="GeneID" id="27907217"/>
<keyword evidence="3" id="KW-1133">Transmembrane helix</keyword>
<dbReference type="GO" id="GO:0016020">
    <property type="term" value="C:membrane"/>
    <property type="evidence" value="ECO:0007669"/>
    <property type="project" value="UniProtKB-SubCell"/>
</dbReference>
<feature type="transmembrane region" description="Helical" evidence="3">
    <location>
        <begin position="340"/>
        <end position="360"/>
    </location>
</feature>
<evidence type="ECO:0000313" key="5">
    <source>
        <dbReference type="Proteomes" id="UP000016931"/>
    </source>
</evidence>
<evidence type="ECO:0000256" key="1">
    <source>
        <dbReference type="ARBA" id="ARBA00004141"/>
    </source>
</evidence>
<accession>M3BPG4</accession>
<dbReference type="GO" id="GO:0022857">
    <property type="term" value="F:transmembrane transporter activity"/>
    <property type="evidence" value="ECO:0007669"/>
    <property type="project" value="InterPro"/>
</dbReference>
<feature type="transmembrane region" description="Helical" evidence="3">
    <location>
        <begin position="271"/>
        <end position="290"/>
    </location>
</feature>
<feature type="transmembrane region" description="Helical" evidence="3">
    <location>
        <begin position="191"/>
        <end position="209"/>
    </location>
</feature>
<dbReference type="Pfam" id="PF07690">
    <property type="entry name" value="MFS_1"/>
    <property type="match status" value="1"/>
</dbReference>
<dbReference type="eggNOG" id="KOG2504">
    <property type="taxonomic scope" value="Eukaryota"/>
</dbReference>
<dbReference type="AlphaFoldDB" id="M3BPG4"/>
<feature type="transmembrane region" description="Helical" evidence="3">
    <location>
        <begin position="438"/>
        <end position="462"/>
    </location>
</feature>
<keyword evidence="3" id="KW-0472">Membrane</keyword>
<dbReference type="OrthoDB" id="6509908at2759"/>
<evidence type="ECO:0000256" key="3">
    <source>
        <dbReference type="SAM" id="Phobius"/>
    </source>
</evidence>
<dbReference type="PANTHER" id="PTHR11360:SF234">
    <property type="entry name" value="MFS-TYPE TRANSPORTER DBAD-RELATED"/>
    <property type="match status" value="1"/>
</dbReference>
<keyword evidence="5" id="KW-1185">Reference proteome</keyword>
<reference evidence="4 5" key="1">
    <citation type="journal article" date="2012" name="PLoS Pathog.">
        <title>Diverse lifestyles and strategies of plant pathogenesis encoded in the genomes of eighteen Dothideomycetes fungi.</title>
        <authorList>
            <person name="Ohm R.A."/>
            <person name="Feau N."/>
            <person name="Henrissat B."/>
            <person name="Schoch C.L."/>
            <person name="Horwitz B.A."/>
            <person name="Barry K.W."/>
            <person name="Condon B.J."/>
            <person name="Copeland A.C."/>
            <person name="Dhillon B."/>
            <person name="Glaser F."/>
            <person name="Hesse C.N."/>
            <person name="Kosti I."/>
            <person name="LaButti K."/>
            <person name="Lindquist E.A."/>
            <person name="Lucas S."/>
            <person name="Salamov A.A."/>
            <person name="Bradshaw R.E."/>
            <person name="Ciuffetti L."/>
            <person name="Hamelin R.C."/>
            <person name="Kema G.H.J."/>
            <person name="Lawrence C."/>
            <person name="Scott J.A."/>
            <person name="Spatafora J.W."/>
            <person name="Turgeon B.G."/>
            <person name="de Wit P.J.G.M."/>
            <person name="Zhong S."/>
            <person name="Goodwin S.B."/>
            <person name="Grigoriev I.V."/>
        </authorList>
    </citation>
    <scope>NUCLEOTIDE SEQUENCE [LARGE SCALE GENOMIC DNA]</scope>
    <source>
        <strain evidence="4 5">SO2202</strain>
    </source>
</reference>
<feature type="transmembrane region" description="Helical" evidence="3">
    <location>
        <begin position="103"/>
        <end position="122"/>
    </location>
</feature>
<keyword evidence="3" id="KW-0812">Transmembrane</keyword>
<name>M3BPG4_SPHMS</name>
<dbReference type="InterPro" id="IPR011701">
    <property type="entry name" value="MFS"/>
</dbReference>
<evidence type="ECO:0000313" key="4">
    <source>
        <dbReference type="EMBL" id="EMF08058.1"/>
    </source>
</evidence>
<dbReference type="PANTHER" id="PTHR11360">
    <property type="entry name" value="MONOCARBOXYLATE TRANSPORTER"/>
    <property type="match status" value="1"/>
</dbReference>
<feature type="transmembrane region" description="Helical" evidence="3">
    <location>
        <begin position="310"/>
        <end position="328"/>
    </location>
</feature>
<feature type="transmembrane region" description="Helical" evidence="3">
    <location>
        <begin position="229"/>
        <end position="250"/>
    </location>
</feature>
<sequence length="472" mass="51464">MEYSINDPKCDAPLEDQLRKEPKECVIDQVEKTFIATSTSEEEKEKEKDAVNNPPETHSLLAYLIIPASFFIWFNSWGAINAYGVFQTHYQISLLSQYSPSTIAWNGSVQNFLLLFVGFLSGPLYDAGYATYLVCGGAALTVLGKMMLSLAQEGEYYQVFLAQATCVGLGWGLMFTPAASMPGRFWKGKQLGVAAGVAGAGASVGGVVYSLGFSQLLQSSAGFPWATRFLGFLALITLSPSCIIIALGCQKHPSPSIRRRRNLIDKTTFKDLPFIIYLIGGIFTMAGMQAPYYYTTLYAIDLDITSSQTAFYIITAINAGSFFGRLFPPFLTPRLGIFNTLILFYFATITICFSFISAPSSSSSSSSSSSCGSIFALATFYGFFSGAVVTLGPSTILQMTSDPRLWTTRMGMAFAIPSFGVLVGCPIFGHILKVTHSYTYVWVMSALCMTIGAMSLIVCRIAQSGWVFFKRV</sequence>
<feature type="transmembrane region" description="Helical" evidence="3">
    <location>
        <begin position="412"/>
        <end position="432"/>
    </location>
</feature>
<feature type="transmembrane region" description="Helical" evidence="3">
    <location>
        <begin position="160"/>
        <end position="179"/>
    </location>
</feature>
<dbReference type="SUPFAM" id="SSF103473">
    <property type="entry name" value="MFS general substrate transporter"/>
    <property type="match status" value="1"/>
</dbReference>
<feature type="transmembrane region" description="Helical" evidence="3">
    <location>
        <begin position="129"/>
        <end position="148"/>
    </location>
</feature>
<dbReference type="HOGENOM" id="CLU_001265_1_1_1"/>
<evidence type="ECO:0000256" key="2">
    <source>
        <dbReference type="ARBA" id="ARBA00006727"/>
    </source>
</evidence>
<proteinExistence type="inferred from homology"/>
<feature type="transmembrane region" description="Helical" evidence="3">
    <location>
        <begin position="60"/>
        <end position="83"/>
    </location>
</feature>
<dbReference type="Proteomes" id="UP000016931">
    <property type="component" value="Unassembled WGS sequence"/>
</dbReference>
<comment type="similarity">
    <text evidence="2">Belongs to the major facilitator superfamily. Monocarboxylate porter (TC 2.A.1.13) family.</text>
</comment>
<dbReference type="RefSeq" id="XP_016756179.1">
    <property type="nucleotide sequence ID" value="XM_016910080.1"/>
</dbReference>
<dbReference type="EMBL" id="KB456272">
    <property type="protein sequence ID" value="EMF08058.1"/>
    <property type="molecule type" value="Genomic_DNA"/>
</dbReference>
<comment type="subcellular location">
    <subcellularLocation>
        <location evidence="1">Membrane</location>
        <topology evidence="1">Multi-pass membrane protein</topology>
    </subcellularLocation>
</comment>
<feature type="transmembrane region" description="Helical" evidence="3">
    <location>
        <begin position="372"/>
        <end position="391"/>
    </location>
</feature>
<dbReference type="InterPro" id="IPR036259">
    <property type="entry name" value="MFS_trans_sf"/>
</dbReference>
<protein>
    <submittedName>
        <fullName evidence="4">MFS general substrate transporter</fullName>
    </submittedName>
</protein>
<organism evidence="4 5">
    <name type="scientific">Sphaerulina musiva (strain SO2202)</name>
    <name type="common">Poplar stem canker fungus</name>
    <name type="synonym">Septoria musiva</name>
    <dbReference type="NCBI Taxonomy" id="692275"/>
    <lineage>
        <taxon>Eukaryota</taxon>
        <taxon>Fungi</taxon>
        <taxon>Dikarya</taxon>
        <taxon>Ascomycota</taxon>
        <taxon>Pezizomycotina</taxon>
        <taxon>Dothideomycetes</taxon>
        <taxon>Dothideomycetidae</taxon>
        <taxon>Mycosphaerellales</taxon>
        <taxon>Mycosphaerellaceae</taxon>
        <taxon>Sphaerulina</taxon>
    </lineage>
</organism>